<feature type="region of interest" description="Disordered" evidence="12">
    <location>
        <begin position="216"/>
        <end position="247"/>
    </location>
</feature>
<evidence type="ECO:0000313" key="15">
    <source>
        <dbReference type="EMBL" id="SBS88832.1"/>
    </source>
</evidence>
<feature type="chain" id="PRO_5015059742" description="DNA topoisomerase 2" evidence="13">
    <location>
        <begin position="28"/>
        <end position="974"/>
    </location>
</feature>
<feature type="signal peptide" evidence="13">
    <location>
        <begin position="1"/>
        <end position="27"/>
    </location>
</feature>
<evidence type="ECO:0000256" key="10">
    <source>
        <dbReference type="ARBA" id="ARBA00023235"/>
    </source>
</evidence>
<evidence type="ECO:0000313" key="16">
    <source>
        <dbReference type="EMBL" id="SBS98574.1"/>
    </source>
</evidence>
<dbReference type="VEuPathDB" id="PlasmoDB:PocGH01_14065100"/>
<evidence type="ECO:0000256" key="1">
    <source>
        <dbReference type="ARBA" id="ARBA00000185"/>
    </source>
</evidence>
<organism evidence="16 17">
    <name type="scientific">Plasmodium ovale curtisi</name>
    <dbReference type="NCBI Taxonomy" id="864141"/>
    <lineage>
        <taxon>Eukaryota</taxon>
        <taxon>Sar</taxon>
        <taxon>Alveolata</taxon>
        <taxon>Apicomplexa</taxon>
        <taxon>Aconoidasida</taxon>
        <taxon>Haemosporida</taxon>
        <taxon>Plasmodiidae</taxon>
        <taxon>Plasmodium</taxon>
        <taxon>Plasmodium (Plasmodium)</taxon>
    </lineage>
</organism>
<dbReference type="PROSITE" id="PS00177">
    <property type="entry name" value="TOPOISOMERASE_II"/>
    <property type="match status" value="1"/>
</dbReference>
<evidence type="ECO:0000256" key="3">
    <source>
        <dbReference type="ARBA" id="ARBA00010708"/>
    </source>
</evidence>
<evidence type="ECO:0000259" key="14">
    <source>
        <dbReference type="PROSITE" id="PS50880"/>
    </source>
</evidence>
<dbReference type="InterPro" id="IPR014721">
    <property type="entry name" value="Ribsml_uS5_D2-typ_fold_subgr"/>
</dbReference>
<dbReference type="SUPFAM" id="SSF55874">
    <property type="entry name" value="ATPase domain of HSP90 chaperone/DNA topoisomerase II/histidine kinase"/>
    <property type="match status" value="1"/>
</dbReference>
<dbReference type="InterPro" id="IPR013759">
    <property type="entry name" value="Topo_IIA_B_C"/>
</dbReference>
<keyword evidence="10 11" id="KW-0413">Isomerase</keyword>
<evidence type="ECO:0000313" key="18">
    <source>
        <dbReference type="Proteomes" id="UP000078560"/>
    </source>
</evidence>
<dbReference type="Gene3D" id="3.30.565.10">
    <property type="entry name" value="Histidine kinase-like ATPase, C-terminal domain"/>
    <property type="match status" value="1"/>
</dbReference>
<dbReference type="InterPro" id="IPR003594">
    <property type="entry name" value="HATPase_dom"/>
</dbReference>
<proteinExistence type="inferred from homology"/>
<evidence type="ECO:0000256" key="8">
    <source>
        <dbReference type="ARBA" id="ARBA00023029"/>
    </source>
</evidence>
<dbReference type="Proteomes" id="UP000078560">
    <property type="component" value="Unassembled WGS sequence"/>
</dbReference>
<comment type="subunit">
    <text evidence="11">Homodimer.</text>
</comment>
<sequence>MKIRLIKSLSLFLFFVKYSLLHTPGKAHYPTASTSKRCSNFTFCRGKLNIKTFSLSPTSKFVVVRSKGKTHKKRRYGFVKNFTQCNPVREGKWLEHNKNRNVRCKNYEAKDIVILEGLEAVRKRPGMYIGNTDVKGLHQILFEIIDNSVDEYNNFECNEIKIIIHNDESVTIEDNGRGIPCDIHEKTKKSALETVLTVLHSGAKFLDDDAGEVEEMGEEIGKKQSGAKAKEKTGGSSGGSDSGCGDRVGRSELESAQKYKFSSGLHGVGLSVANALSSFMKVDVFRDNKIYSIELEKGKVVKGLSVCACPLKKRGTRIWYKPDSTIFKNSIKHNAEMVKNRIHQLAYLNDKLTFYFYDDRVGNKVTDFMEKGVRTNEMVVMKNKENKNDYREPISEYVENFHYDNLDSYNYEVIKHEGGLNEYMEILTKNKTNLFKENDKIISISCSQKNIYVELKMKWVTNQYNEHILSFVNNVNTTDGGTHVDALKHAVSRCVNFNIKKNELTKNFVNISGEYIREGLIAILSVKMSNPEFEGQTKTKLGSYYLKSILENIIFEKLSEIFDFEPNILNSIYVKALQAKLSDEEAKAARDLIRSKNNQYYSTILPGKLVDCISDDISKNEIFIVEGDSAAGSAKQARNREIQAILPLKGKILNVEKIKNNKKIFENIELKSLITAIGLSVNYDNMKNSKMSTFLNKKKKDIKKKYELKNSKNENILSNSSMLNKKKNNLIENPLRYGKIIIMTDADVDGEHIRILLLTFLYRFQKEIIEKGNVYVACPPLYKITYSKFFDNSIKDTITKRFNVSTKNSKYIIHTYSDAELNDLLRLLDKDKVSTFNHKHSEKRKEEYVDTFNDEVDEVTPFLNEHIDRENFYEWNSNMDKKNVYMDENKSSLPLGNNALFTFSKKYEIQRFKGLGEMMADQLWCTTMDPRVRKLIRVTVNDAIKANNLINSLMGEDSKLRKHFILKNSNSISV</sequence>
<dbReference type="GO" id="GO:0046872">
    <property type="term" value="F:metal ion binding"/>
    <property type="evidence" value="ECO:0007669"/>
    <property type="project" value="UniProtKB-KW"/>
</dbReference>
<dbReference type="SUPFAM" id="SSF56719">
    <property type="entry name" value="Type II DNA topoisomerase"/>
    <property type="match status" value="2"/>
</dbReference>
<dbReference type="GO" id="GO:0005524">
    <property type="term" value="F:ATP binding"/>
    <property type="evidence" value="ECO:0007669"/>
    <property type="project" value="UniProtKB-UniRule"/>
</dbReference>
<evidence type="ECO:0000256" key="9">
    <source>
        <dbReference type="ARBA" id="ARBA00023125"/>
    </source>
</evidence>
<comment type="catalytic activity">
    <reaction evidence="1 11">
        <text>ATP-dependent breakage, passage and rejoining of double-stranded DNA.</text>
        <dbReference type="EC" id="5.6.2.2"/>
    </reaction>
</comment>
<dbReference type="SMART" id="SM00387">
    <property type="entry name" value="HATPase_c"/>
    <property type="match status" value="1"/>
</dbReference>
<evidence type="ECO:0000256" key="2">
    <source>
        <dbReference type="ARBA" id="ARBA00001946"/>
    </source>
</evidence>
<protein>
    <recommendedName>
        <fullName evidence="11">DNA topoisomerase 2</fullName>
        <ecNumber evidence="11">5.6.2.2</ecNumber>
    </recommendedName>
</protein>
<dbReference type="Pfam" id="PF00204">
    <property type="entry name" value="DNA_gyraseB"/>
    <property type="match status" value="1"/>
</dbReference>
<dbReference type="InterPro" id="IPR000565">
    <property type="entry name" value="Topo_IIA_B"/>
</dbReference>
<dbReference type="EMBL" id="FLQU01000661">
    <property type="protein sequence ID" value="SBS88832.1"/>
    <property type="molecule type" value="Genomic_DNA"/>
</dbReference>
<dbReference type="PRINTS" id="PR00418">
    <property type="entry name" value="TPI2FAMILY"/>
</dbReference>
<dbReference type="GO" id="GO:0003677">
    <property type="term" value="F:DNA binding"/>
    <property type="evidence" value="ECO:0007669"/>
    <property type="project" value="UniProtKB-UniRule"/>
</dbReference>
<dbReference type="InterPro" id="IPR036890">
    <property type="entry name" value="HATPase_C_sf"/>
</dbReference>
<keyword evidence="8 11" id="KW-0799">Topoisomerase</keyword>
<dbReference type="Pfam" id="PF00986">
    <property type="entry name" value="DNA_gyraseB_C"/>
    <property type="match status" value="1"/>
</dbReference>
<feature type="domain" description="Toprim" evidence="14">
    <location>
        <begin position="620"/>
        <end position="780"/>
    </location>
</feature>
<keyword evidence="13" id="KW-0732">Signal</keyword>
<dbReference type="AlphaFoldDB" id="A0A1A8X005"/>
<dbReference type="InterPro" id="IPR002288">
    <property type="entry name" value="DNA_gyrase_B_C"/>
</dbReference>
<keyword evidence="4" id="KW-0479">Metal-binding</keyword>
<dbReference type="Gene3D" id="3.40.50.670">
    <property type="match status" value="3"/>
</dbReference>
<gene>
    <name evidence="16" type="ORF">POVCU1_047180</name>
    <name evidence="15" type="ORF">POVCU2_0050740</name>
</gene>
<reference evidence="16" key="1">
    <citation type="submission" date="2016-05" db="EMBL/GenBank/DDBJ databases">
        <authorList>
            <person name="Lavstsen T."/>
            <person name="Jespersen J.S."/>
        </authorList>
    </citation>
    <scope>NUCLEOTIDE SEQUENCE [LARGE SCALE GENOMIC DNA]</scope>
</reference>
<comment type="similarity">
    <text evidence="11">Belongs to the type II topoisomerase family.</text>
</comment>
<accession>A0A1A8X005</accession>
<comment type="similarity">
    <text evidence="3">Belongs to the type II topoisomerase GyrB family.</text>
</comment>
<dbReference type="CDD" id="cd00822">
    <property type="entry name" value="TopoII_Trans_DNA_gyrase"/>
    <property type="match status" value="1"/>
</dbReference>
<dbReference type="GO" id="GO:0003918">
    <property type="term" value="F:DNA topoisomerase type II (double strand cut, ATP-hydrolyzing) activity"/>
    <property type="evidence" value="ECO:0007669"/>
    <property type="project" value="UniProtKB-UniRule"/>
</dbReference>
<dbReference type="Pfam" id="PF01751">
    <property type="entry name" value="Toprim"/>
    <property type="match status" value="1"/>
</dbReference>
<dbReference type="PANTHER" id="PTHR45866">
    <property type="entry name" value="DNA GYRASE/TOPOISOMERASE SUBUNIT B"/>
    <property type="match status" value="1"/>
</dbReference>
<keyword evidence="5 11" id="KW-0547">Nucleotide-binding</keyword>
<dbReference type="InterPro" id="IPR013506">
    <property type="entry name" value="Topo_IIA_bsu_dom2"/>
</dbReference>
<comment type="function">
    <text evidence="11">Control of topological states of DNA by transient breakage and subsequent rejoining of DNA strands. Topoisomerase II makes double-strand breaks.</text>
</comment>
<evidence type="ECO:0000256" key="6">
    <source>
        <dbReference type="ARBA" id="ARBA00022840"/>
    </source>
</evidence>
<dbReference type="PROSITE" id="PS50880">
    <property type="entry name" value="TOPRIM"/>
    <property type="match status" value="1"/>
</dbReference>
<dbReference type="EMBL" id="FLQV01000865">
    <property type="protein sequence ID" value="SBS98574.1"/>
    <property type="molecule type" value="Genomic_DNA"/>
</dbReference>
<dbReference type="InterPro" id="IPR001241">
    <property type="entry name" value="Topo_IIA"/>
</dbReference>
<reference evidence="17 18" key="2">
    <citation type="submission" date="2016-05" db="EMBL/GenBank/DDBJ databases">
        <authorList>
            <person name="Naeem Raeece"/>
        </authorList>
    </citation>
    <scope>NUCLEOTIDE SEQUENCE [LARGE SCALE GENOMIC DNA]</scope>
</reference>
<keyword evidence="6 11" id="KW-0067">ATP-binding</keyword>
<evidence type="ECO:0000256" key="5">
    <source>
        <dbReference type="ARBA" id="ARBA00022741"/>
    </source>
</evidence>
<evidence type="ECO:0000256" key="13">
    <source>
        <dbReference type="SAM" id="SignalP"/>
    </source>
</evidence>
<dbReference type="EC" id="5.6.2.2" evidence="11"/>
<keyword evidence="9 11" id="KW-0238">DNA-binding</keyword>
<dbReference type="PANTHER" id="PTHR45866:SF1">
    <property type="entry name" value="DNA GYRASE SUBUNIT B, MITOCHONDRIAL"/>
    <property type="match status" value="1"/>
</dbReference>
<evidence type="ECO:0000256" key="12">
    <source>
        <dbReference type="SAM" id="MobiDB-lite"/>
    </source>
</evidence>
<dbReference type="SUPFAM" id="SSF54211">
    <property type="entry name" value="Ribosomal protein S5 domain 2-like"/>
    <property type="match status" value="1"/>
</dbReference>
<dbReference type="InterPro" id="IPR020568">
    <property type="entry name" value="Ribosomal_Su5_D2-typ_SF"/>
</dbReference>
<dbReference type="Pfam" id="PF02518">
    <property type="entry name" value="HATPase_c"/>
    <property type="match status" value="1"/>
</dbReference>
<dbReference type="SMART" id="SM00433">
    <property type="entry name" value="TOP2c"/>
    <property type="match status" value="1"/>
</dbReference>
<dbReference type="Proteomes" id="UP000078546">
    <property type="component" value="Unassembled WGS sequence"/>
</dbReference>
<dbReference type="GO" id="GO:0006265">
    <property type="term" value="P:DNA topological change"/>
    <property type="evidence" value="ECO:0007669"/>
    <property type="project" value="UniProtKB-UniRule"/>
</dbReference>
<dbReference type="InterPro" id="IPR018522">
    <property type="entry name" value="TopoIIA_CS"/>
</dbReference>
<keyword evidence="7" id="KW-0460">Magnesium</keyword>
<dbReference type="InterPro" id="IPR013760">
    <property type="entry name" value="Topo_IIA-like_dom_sf"/>
</dbReference>
<evidence type="ECO:0000256" key="4">
    <source>
        <dbReference type="ARBA" id="ARBA00022723"/>
    </source>
</evidence>
<dbReference type="PRINTS" id="PR01159">
    <property type="entry name" value="DNAGYRASEB"/>
</dbReference>
<dbReference type="Gene3D" id="3.30.230.10">
    <property type="match status" value="1"/>
</dbReference>
<name>A0A1A8X005_PLAOA</name>
<evidence type="ECO:0000256" key="11">
    <source>
        <dbReference type="RuleBase" id="RU362094"/>
    </source>
</evidence>
<comment type="cofactor">
    <cofactor evidence="2">
        <name>Mg(2+)</name>
        <dbReference type="ChEBI" id="CHEBI:18420"/>
    </cofactor>
</comment>
<evidence type="ECO:0000313" key="17">
    <source>
        <dbReference type="Proteomes" id="UP000078546"/>
    </source>
</evidence>
<dbReference type="InterPro" id="IPR006171">
    <property type="entry name" value="TOPRIM_dom"/>
</dbReference>
<evidence type="ECO:0000256" key="7">
    <source>
        <dbReference type="ARBA" id="ARBA00022842"/>
    </source>
</evidence>